<dbReference type="SUPFAM" id="SSF48452">
    <property type="entry name" value="TPR-like"/>
    <property type="match status" value="1"/>
</dbReference>
<dbReference type="Proteomes" id="UP001222932">
    <property type="component" value="Unassembled WGS sequence"/>
</dbReference>
<reference evidence="1" key="2">
    <citation type="submission" date="2023-06" db="EMBL/GenBank/DDBJ databases">
        <authorList>
            <person name="Kobayashi Y."/>
            <person name="Kayamori A."/>
            <person name="Aoki K."/>
            <person name="Shiwa Y."/>
            <person name="Fujita N."/>
            <person name="Sugita T."/>
            <person name="Iwasaki W."/>
            <person name="Tanaka N."/>
            <person name="Takashima M."/>
        </authorList>
    </citation>
    <scope>NUCLEOTIDE SEQUENCE</scope>
    <source>
        <strain evidence="1">HIS016</strain>
    </source>
</reference>
<name>A0AAD3YDD5_9TREE</name>
<dbReference type="AlphaFoldDB" id="A0AAD3YDD5"/>
<keyword evidence="2" id="KW-1185">Reference proteome</keyword>
<reference evidence="1" key="1">
    <citation type="journal article" date="2023" name="BMC Genomics">
        <title>Chromosome-level genome assemblies of Cutaneotrichosporon spp. (Trichosporonales, Basidiomycota) reveal imbalanced evolution between nucleotide sequences and chromosome synteny.</title>
        <authorList>
            <person name="Kobayashi Y."/>
            <person name="Kayamori A."/>
            <person name="Aoki K."/>
            <person name="Shiwa Y."/>
            <person name="Matsutani M."/>
            <person name="Fujita N."/>
            <person name="Sugita T."/>
            <person name="Iwasaki W."/>
            <person name="Tanaka N."/>
            <person name="Takashima M."/>
        </authorList>
    </citation>
    <scope>NUCLEOTIDE SEQUENCE</scope>
    <source>
        <strain evidence="1">HIS016</strain>
    </source>
</reference>
<dbReference type="Gene3D" id="1.25.40.10">
    <property type="entry name" value="Tetratricopeptide repeat domain"/>
    <property type="match status" value="1"/>
</dbReference>
<protein>
    <recommendedName>
        <fullName evidence="3">DUF924-domain-containing protein</fullName>
    </recommendedName>
</protein>
<gene>
    <name evidence="1" type="ORF">CspeluHIS016_0500900</name>
</gene>
<proteinExistence type="predicted"/>
<evidence type="ECO:0000313" key="2">
    <source>
        <dbReference type="Proteomes" id="UP001222932"/>
    </source>
</evidence>
<organism evidence="1 2">
    <name type="scientific">Cutaneotrichosporon spelunceum</name>
    <dbReference type="NCBI Taxonomy" id="1672016"/>
    <lineage>
        <taxon>Eukaryota</taxon>
        <taxon>Fungi</taxon>
        <taxon>Dikarya</taxon>
        <taxon>Basidiomycota</taxon>
        <taxon>Agaricomycotina</taxon>
        <taxon>Tremellomycetes</taxon>
        <taxon>Trichosporonales</taxon>
        <taxon>Trichosporonaceae</taxon>
        <taxon>Cutaneotrichosporon</taxon>
    </lineage>
</organism>
<accession>A0AAD3YDD5</accession>
<dbReference type="Gene3D" id="1.20.58.320">
    <property type="entry name" value="TPR-like"/>
    <property type="match status" value="1"/>
</dbReference>
<dbReference type="EMBL" id="BTCM01000005">
    <property type="protein sequence ID" value="GMK58058.1"/>
    <property type="molecule type" value="Genomic_DNA"/>
</dbReference>
<dbReference type="InterPro" id="IPR010323">
    <property type="entry name" value="DUF924"/>
</dbReference>
<sequence length="214" mass="23666">MSARTAVNSTKAAAALGPNWVNDVLGLWYGQWGPAQWFAGGSHVDEKCREHYHDIWECISVSPAPANDLASYCASTPRECFSDPRAALAGVIVYDQAPRNMFRSTARAFQTDAHALALSKHAVATGLDKDLEPDEKMFLYMPYMHSEVLADQEEALVLFSALGGPMQEQTDAIAKEHRDIVAKYGRFPHRNAVLGRENTPAEVEFLKEHEGFGQ</sequence>
<evidence type="ECO:0000313" key="1">
    <source>
        <dbReference type="EMBL" id="GMK58058.1"/>
    </source>
</evidence>
<dbReference type="InterPro" id="IPR011990">
    <property type="entry name" value="TPR-like_helical_dom_sf"/>
</dbReference>
<comment type="caution">
    <text evidence="1">The sequence shown here is derived from an EMBL/GenBank/DDBJ whole genome shotgun (WGS) entry which is preliminary data.</text>
</comment>
<evidence type="ECO:0008006" key="3">
    <source>
        <dbReference type="Google" id="ProtNLM"/>
    </source>
</evidence>
<dbReference type="Pfam" id="PF06041">
    <property type="entry name" value="DUF924"/>
    <property type="match status" value="1"/>
</dbReference>